<protein>
    <submittedName>
        <fullName evidence="1">Uncharacterized protein</fullName>
    </submittedName>
</protein>
<gene>
    <name evidence="1" type="ORF">SAMN03003324_00893</name>
</gene>
<dbReference type="Proteomes" id="UP000183129">
    <property type="component" value="Unassembled WGS sequence"/>
</dbReference>
<sequence length="51" mass="5952">MAKKIRYKTVQVNLPENISLNYLKKMVDTLGKDYCCSIQQIVDFLSDNKLQ</sequence>
<name>A0A1I2BJG3_9SPHI</name>
<dbReference type="EMBL" id="FONS01000001">
    <property type="protein sequence ID" value="SFE55958.1"/>
    <property type="molecule type" value="Genomic_DNA"/>
</dbReference>
<dbReference type="AlphaFoldDB" id="A0A1I2BJG3"/>
<proteinExistence type="predicted"/>
<accession>A0A1I2BJG3</accession>
<evidence type="ECO:0000313" key="2">
    <source>
        <dbReference type="Proteomes" id="UP000183129"/>
    </source>
</evidence>
<reference evidence="1 2" key="1">
    <citation type="submission" date="2016-10" db="EMBL/GenBank/DDBJ databases">
        <authorList>
            <person name="de Groot N.N."/>
        </authorList>
    </citation>
    <scope>NUCLEOTIDE SEQUENCE [LARGE SCALE GENOMIC DNA]</scope>
    <source>
        <strain evidence="1 2">ATCC 51969</strain>
    </source>
</reference>
<evidence type="ECO:0000313" key="1">
    <source>
        <dbReference type="EMBL" id="SFE55958.1"/>
    </source>
</evidence>
<organism evidence="1 2">
    <name type="scientific">Pedobacter antarcticus</name>
    <dbReference type="NCBI Taxonomy" id="34086"/>
    <lineage>
        <taxon>Bacteria</taxon>
        <taxon>Pseudomonadati</taxon>
        <taxon>Bacteroidota</taxon>
        <taxon>Sphingobacteriia</taxon>
        <taxon>Sphingobacteriales</taxon>
        <taxon>Sphingobacteriaceae</taxon>
        <taxon>Pedobacter</taxon>
    </lineage>
</organism>